<name>A0A4Y2MCQ6_ARAVE</name>
<evidence type="ECO:0000313" key="1">
    <source>
        <dbReference type="EMBL" id="GBN24373.1"/>
    </source>
</evidence>
<dbReference type="Proteomes" id="UP000499080">
    <property type="component" value="Unassembled WGS sequence"/>
</dbReference>
<gene>
    <name evidence="1" type="ORF">AVEN_186767_1</name>
</gene>
<evidence type="ECO:0000313" key="2">
    <source>
        <dbReference type="Proteomes" id="UP000499080"/>
    </source>
</evidence>
<accession>A0A4Y2MCQ6</accession>
<keyword evidence="2" id="KW-1185">Reference proteome</keyword>
<sequence length="124" mass="13618">YKRAILGRKLVILNRCQITRTTPEPLPPHFRTTPVEGRLTLDRFHLYLAPILPCNRVSNLRPSGHETNQWFGVPSLKYASSSVVGPPRTDACGNVVCMRPGYGATGRIPAVSEPPNDASVSPKN</sequence>
<dbReference type="AlphaFoldDB" id="A0A4Y2MCQ6"/>
<organism evidence="1 2">
    <name type="scientific">Araneus ventricosus</name>
    <name type="common">Orbweaver spider</name>
    <name type="synonym">Epeira ventricosa</name>
    <dbReference type="NCBI Taxonomy" id="182803"/>
    <lineage>
        <taxon>Eukaryota</taxon>
        <taxon>Metazoa</taxon>
        <taxon>Ecdysozoa</taxon>
        <taxon>Arthropoda</taxon>
        <taxon>Chelicerata</taxon>
        <taxon>Arachnida</taxon>
        <taxon>Araneae</taxon>
        <taxon>Araneomorphae</taxon>
        <taxon>Entelegynae</taxon>
        <taxon>Araneoidea</taxon>
        <taxon>Araneidae</taxon>
        <taxon>Araneus</taxon>
    </lineage>
</organism>
<protein>
    <submittedName>
        <fullName evidence="1">Uncharacterized protein</fullName>
    </submittedName>
</protein>
<feature type="non-terminal residue" evidence="1">
    <location>
        <position position="1"/>
    </location>
</feature>
<reference evidence="1 2" key="1">
    <citation type="journal article" date="2019" name="Sci. Rep.">
        <title>Orb-weaving spider Araneus ventricosus genome elucidates the spidroin gene catalogue.</title>
        <authorList>
            <person name="Kono N."/>
            <person name="Nakamura H."/>
            <person name="Ohtoshi R."/>
            <person name="Moran D.A.P."/>
            <person name="Shinohara A."/>
            <person name="Yoshida Y."/>
            <person name="Fujiwara M."/>
            <person name="Mori M."/>
            <person name="Tomita M."/>
            <person name="Arakawa K."/>
        </authorList>
    </citation>
    <scope>NUCLEOTIDE SEQUENCE [LARGE SCALE GENOMIC DNA]</scope>
</reference>
<comment type="caution">
    <text evidence="1">The sequence shown here is derived from an EMBL/GenBank/DDBJ whole genome shotgun (WGS) entry which is preliminary data.</text>
</comment>
<proteinExistence type="predicted"/>
<dbReference type="EMBL" id="BGPR01007110">
    <property type="protein sequence ID" value="GBN24373.1"/>
    <property type="molecule type" value="Genomic_DNA"/>
</dbReference>